<dbReference type="InterPro" id="IPR043429">
    <property type="entry name" value="ArtM/GltK/GlnP/TcyL/YhdX-like"/>
</dbReference>
<evidence type="ECO:0000256" key="1">
    <source>
        <dbReference type="ARBA" id="ARBA00004651"/>
    </source>
</evidence>
<reference evidence="10 11" key="1">
    <citation type="submission" date="2022-10" db="EMBL/GenBank/DDBJ databases">
        <title>Description of Fervidibacillus gen. nov. in the family Fervidibacillaceae fam. nov. with two species, Fervidibacillus albus sp. nov., and Fervidibacillus halotolerans sp. nov., isolated from tidal flat sediments.</title>
        <authorList>
            <person name="Kwon K.K."/>
            <person name="Yang S.-H."/>
        </authorList>
    </citation>
    <scope>NUCLEOTIDE SEQUENCE [LARGE SCALE GENOMIC DNA]</scope>
    <source>
        <strain evidence="10 11">DSM 23332</strain>
    </source>
</reference>
<comment type="caution">
    <text evidence="10">The sequence shown here is derived from an EMBL/GenBank/DDBJ whole genome shotgun (WGS) entry which is preliminary data.</text>
</comment>
<dbReference type="PANTHER" id="PTHR30614:SF0">
    <property type="entry name" value="L-CYSTINE TRANSPORT SYSTEM PERMEASE PROTEIN TCYL"/>
    <property type="match status" value="1"/>
</dbReference>
<dbReference type="Pfam" id="PF00528">
    <property type="entry name" value="BPD_transp_1"/>
    <property type="match status" value="1"/>
</dbReference>
<evidence type="ECO:0000256" key="6">
    <source>
        <dbReference type="ARBA" id="ARBA00022989"/>
    </source>
</evidence>
<dbReference type="Proteomes" id="UP001208656">
    <property type="component" value="Unassembled WGS sequence"/>
</dbReference>
<dbReference type="RefSeq" id="WP_263062104.1">
    <property type="nucleotide sequence ID" value="NZ_JAOUSE010000047.1"/>
</dbReference>
<protein>
    <submittedName>
        <fullName evidence="10">Ectoine/hydroxyectoine ABC transporter permease subunit EhuD</fullName>
    </submittedName>
</protein>
<comment type="similarity">
    <text evidence="8">Belongs to the binding-protein-dependent transport system permease family.</text>
</comment>
<keyword evidence="5" id="KW-0029">Amino-acid transport</keyword>
<organism evidence="10 11">
    <name type="scientific">Pallidibacillus thermolactis</name>
    <dbReference type="NCBI Taxonomy" id="251051"/>
    <lineage>
        <taxon>Bacteria</taxon>
        <taxon>Bacillati</taxon>
        <taxon>Bacillota</taxon>
        <taxon>Bacilli</taxon>
        <taxon>Bacillales</taxon>
        <taxon>Bacillaceae</taxon>
        <taxon>Pallidibacillus</taxon>
    </lineage>
</organism>
<keyword evidence="7 8" id="KW-0472">Membrane</keyword>
<dbReference type="InterPro" id="IPR010065">
    <property type="entry name" value="AA_ABC_transptr_permease_3TM"/>
</dbReference>
<feature type="domain" description="ABC transmembrane type-1" evidence="9">
    <location>
        <begin position="19"/>
        <end position="207"/>
    </location>
</feature>
<evidence type="ECO:0000313" key="10">
    <source>
        <dbReference type="EMBL" id="MCU9595297.1"/>
    </source>
</evidence>
<keyword evidence="2 8" id="KW-0813">Transport</keyword>
<keyword evidence="6 8" id="KW-1133">Transmembrane helix</keyword>
<feature type="transmembrane region" description="Helical" evidence="8">
    <location>
        <begin position="188"/>
        <end position="210"/>
    </location>
</feature>
<dbReference type="InterPro" id="IPR000515">
    <property type="entry name" value="MetI-like"/>
</dbReference>
<keyword evidence="3" id="KW-1003">Cell membrane</keyword>
<gene>
    <name evidence="10" type="primary">ehuD</name>
    <name evidence="10" type="ORF">OEV82_12685</name>
</gene>
<dbReference type="NCBIfam" id="TIGR01726">
    <property type="entry name" value="HEQRo_perm_3TM"/>
    <property type="match status" value="1"/>
</dbReference>
<comment type="subcellular location">
    <subcellularLocation>
        <location evidence="1 8">Cell membrane</location>
        <topology evidence="1 8">Multi-pass membrane protein</topology>
    </subcellularLocation>
</comment>
<dbReference type="PROSITE" id="PS50928">
    <property type="entry name" value="ABC_TM1"/>
    <property type="match status" value="1"/>
</dbReference>
<evidence type="ECO:0000256" key="7">
    <source>
        <dbReference type="ARBA" id="ARBA00023136"/>
    </source>
</evidence>
<evidence type="ECO:0000256" key="4">
    <source>
        <dbReference type="ARBA" id="ARBA00022692"/>
    </source>
</evidence>
<proteinExistence type="inferred from homology"/>
<name>A0ABT2WHX3_9BACI</name>
<dbReference type="NCBIfam" id="TIGR03003">
    <property type="entry name" value="ectoine_ehuD"/>
    <property type="match status" value="1"/>
</dbReference>
<dbReference type="Gene3D" id="1.10.3720.10">
    <property type="entry name" value="MetI-like"/>
    <property type="match status" value="1"/>
</dbReference>
<feature type="transmembrane region" description="Helical" evidence="8">
    <location>
        <begin position="133"/>
        <end position="154"/>
    </location>
</feature>
<keyword evidence="4 8" id="KW-0812">Transmembrane</keyword>
<dbReference type="CDD" id="cd06261">
    <property type="entry name" value="TM_PBP2"/>
    <property type="match status" value="1"/>
</dbReference>
<dbReference type="InterPro" id="IPR035906">
    <property type="entry name" value="MetI-like_sf"/>
</dbReference>
<evidence type="ECO:0000256" key="8">
    <source>
        <dbReference type="RuleBase" id="RU363032"/>
    </source>
</evidence>
<evidence type="ECO:0000256" key="3">
    <source>
        <dbReference type="ARBA" id="ARBA00022475"/>
    </source>
</evidence>
<evidence type="ECO:0000256" key="2">
    <source>
        <dbReference type="ARBA" id="ARBA00022448"/>
    </source>
</evidence>
<accession>A0ABT2WHX3</accession>
<dbReference type="PANTHER" id="PTHR30614">
    <property type="entry name" value="MEMBRANE COMPONENT OF AMINO ACID ABC TRANSPORTER"/>
    <property type="match status" value="1"/>
</dbReference>
<dbReference type="SUPFAM" id="SSF161098">
    <property type="entry name" value="MetI-like"/>
    <property type="match status" value="1"/>
</dbReference>
<evidence type="ECO:0000313" key="11">
    <source>
        <dbReference type="Proteomes" id="UP001208656"/>
    </source>
</evidence>
<dbReference type="InterPro" id="IPR014341">
    <property type="entry name" value="Ectoine_EhuD"/>
</dbReference>
<dbReference type="EMBL" id="JAOUSE010000047">
    <property type="protein sequence ID" value="MCU9595297.1"/>
    <property type="molecule type" value="Genomic_DNA"/>
</dbReference>
<feature type="transmembrane region" description="Helical" evidence="8">
    <location>
        <begin position="12"/>
        <end position="43"/>
    </location>
</feature>
<sequence length="221" mass="25222">MTWNWGFAIEIFPIIASAIWLVLAVTLGAYFVAAIFGLILTFLRRTKYKMLTYVTNGFIEFVRSTPPLIQLFFFYFALPTIGISLDKYTAGILTLGIHYSTYLAEVYRSGIDAVPMGQWEAAKAMNFSKAQTWFRVILPQAIPPVLPMMGNYLIVLFKETPLLMAIGVHEFLQEAKLVGAEYFRYLEAYTIVGLLFLLLSYPSAMLIHYLEKRLNMKKVRG</sequence>
<evidence type="ECO:0000259" key="9">
    <source>
        <dbReference type="PROSITE" id="PS50928"/>
    </source>
</evidence>
<keyword evidence="11" id="KW-1185">Reference proteome</keyword>
<evidence type="ECO:0000256" key="5">
    <source>
        <dbReference type="ARBA" id="ARBA00022970"/>
    </source>
</evidence>